<evidence type="ECO:0000313" key="6">
    <source>
        <dbReference type="Proteomes" id="UP000317648"/>
    </source>
</evidence>
<feature type="domain" description="Quinate/shikimate 5-dehydrogenase/glutamyl-tRNA reductase" evidence="3">
    <location>
        <begin position="136"/>
        <end position="242"/>
    </location>
</feature>
<keyword evidence="6" id="KW-1185">Reference proteome</keyword>
<protein>
    <submittedName>
        <fullName evidence="5">Bifunctional protein MdtA</fullName>
    </submittedName>
</protein>
<dbReference type="SUPFAM" id="SSF51735">
    <property type="entry name" value="NAD(P)-binding Rossmann-fold domains"/>
    <property type="match status" value="1"/>
</dbReference>
<gene>
    <name evidence="5" type="primary">mtdA</name>
    <name evidence="5" type="ORF">Pla8534_42860</name>
</gene>
<dbReference type="EMBL" id="CP036433">
    <property type="protein sequence ID" value="QDU96465.1"/>
    <property type="molecule type" value="Genomic_DNA"/>
</dbReference>
<keyword evidence="1" id="KW-0521">NADP</keyword>
<evidence type="ECO:0000259" key="4">
    <source>
        <dbReference type="Pfam" id="PF09176"/>
    </source>
</evidence>
<dbReference type="AlphaFoldDB" id="A0A518DXA6"/>
<evidence type="ECO:0000256" key="2">
    <source>
        <dbReference type="ARBA" id="ARBA00023002"/>
    </source>
</evidence>
<dbReference type="SUPFAM" id="SSF53223">
    <property type="entry name" value="Aminoacid dehydrogenase-like, N-terminal domain"/>
    <property type="match status" value="1"/>
</dbReference>
<dbReference type="InterPro" id="IPR046346">
    <property type="entry name" value="Aminoacid_DH-like_N_sf"/>
</dbReference>
<dbReference type="InterPro" id="IPR006151">
    <property type="entry name" value="Shikm_DH/Glu-tRNA_Rdtase"/>
</dbReference>
<dbReference type="Pfam" id="PF01488">
    <property type="entry name" value="Shikimate_DH"/>
    <property type="match status" value="1"/>
</dbReference>
<dbReference type="InterPro" id="IPR015259">
    <property type="entry name" value="Methyl-teptahyd_DH_N"/>
</dbReference>
<evidence type="ECO:0000313" key="5">
    <source>
        <dbReference type="EMBL" id="QDU96465.1"/>
    </source>
</evidence>
<reference evidence="5 6" key="1">
    <citation type="submission" date="2019-02" db="EMBL/GenBank/DDBJ databases">
        <title>Deep-cultivation of Planctomycetes and their phenomic and genomic characterization uncovers novel biology.</title>
        <authorList>
            <person name="Wiegand S."/>
            <person name="Jogler M."/>
            <person name="Boedeker C."/>
            <person name="Pinto D."/>
            <person name="Vollmers J."/>
            <person name="Rivas-Marin E."/>
            <person name="Kohn T."/>
            <person name="Peeters S.H."/>
            <person name="Heuer A."/>
            <person name="Rast P."/>
            <person name="Oberbeckmann S."/>
            <person name="Bunk B."/>
            <person name="Jeske O."/>
            <person name="Meyerdierks A."/>
            <person name="Storesund J.E."/>
            <person name="Kallscheuer N."/>
            <person name="Luecker S."/>
            <person name="Lage O.M."/>
            <person name="Pohl T."/>
            <person name="Merkel B.J."/>
            <person name="Hornburger P."/>
            <person name="Mueller R.-W."/>
            <person name="Bruemmer F."/>
            <person name="Labrenz M."/>
            <person name="Spormann A.M."/>
            <person name="Op den Camp H."/>
            <person name="Overmann J."/>
            <person name="Amann R."/>
            <person name="Jetten M.S.M."/>
            <person name="Mascher T."/>
            <person name="Medema M.H."/>
            <person name="Devos D.P."/>
            <person name="Kaster A.-K."/>
            <person name="Ovreas L."/>
            <person name="Rohde M."/>
            <person name="Galperin M.Y."/>
            <person name="Jogler C."/>
        </authorList>
    </citation>
    <scope>NUCLEOTIDE SEQUENCE [LARGE SCALE GENOMIC DNA]</scope>
    <source>
        <strain evidence="5 6">Pla85_3_4</strain>
    </source>
</reference>
<dbReference type="Proteomes" id="UP000317648">
    <property type="component" value="Chromosome"/>
</dbReference>
<dbReference type="Gene3D" id="3.40.50.10280">
    <property type="entry name" value="Methylene-tetrahydromethanopterin dehydrogenase, N-terminal domain"/>
    <property type="match status" value="1"/>
</dbReference>
<dbReference type="KEGG" id="lcre:Pla8534_42860"/>
<dbReference type="InterPro" id="IPR037089">
    <property type="entry name" value="Methyl-teptahyd_DH_N_sf"/>
</dbReference>
<proteinExistence type="predicted"/>
<dbReference type="InterPro" id="IPR036291">
    <property type="entry name" value="NAD(P)-bd_dom_sf"/>
</dbReference>
<accession>A0A518DXA6</accession>
<name>A0A518DXA6_9BACT</name>
<feature type="domain" description="Methylene-tetrahydromethanopterin dehydrogenase N-terminal" evidence="4">
    <location>
        <begin position="39"/>
        <end position="119"/>
    </location>
</feature>
<dbReference type="Gene3D" id="3.40.50.720">
    <property type="entry name" value="NAD(P)-binding Rossmann-like Domain"/>
    <property type="match status" value="1"/>
</dbReference>
<sequence length="310" mass="32505">MSRPVFVSARPEMPPAGPFSTMTKPKILIQFDSDRQASVFDAVTAIDAGVDQILQYAGVEPAQIRDLVPGAIFTRGPKDLHNTALFIGGSDVRAGESVLTQATSCFVGPMRVSVMLDANGCNTTAAAAVLSAARHVDLAQADALVLAATGPVGQRAARMLASEGASVRIASRSLDRAKAVCQAISDQHPEAKVSPYQTLSPQELSQAIEGAQVIISAGALGVELLTEENWQSSFSLRVIIDLNAMPPLGVAGLDMQDSGVERHGAIAYGAIGVGGLKMKIHKAAIRQLFQANDQVLDAEEILQLGRTLIG</sequence>
<keyword evidence="2" id="KW-0560">Oxidoreductase</keyword>
<evidence type="ECO:0000259" key="3">
    <source>
        <dbReference type="Pfam" id="PF01488"/>
    </source>
</evidence>
<dbReference type="CDD" id="cd01078">
    <property type="entry name" value="NAD_bind_H4MPT_DH"/>
    <property type="match status" value="1"/>
</dbReference>
<organism evidence="5 6">
    <name type="scientific">Lignipirellula cremea</name>
    <dbReference type="NCBI Taxonomy" id="2528010"/>
    <lineage>
        <taxon>Bacteria</taxon>
        <taxon>Pseudomonadati</taxon>
        <taxon>Planctomycetota</taxon>
        <taxon>Planctomycetia</taxon>
        <taxon>Pirellulales</taxon>
        <taxon>Pirellulaceae</taxon>
        <taxon>Lignipirellula</taxon>
    </lineage>
</organism>
<evidence type="ECO:0000256" key="1">
    <source>
        <dbReference type="ARBA" id="ARBA00022857"/>
    </source>
</evidence>
<dbReference type="InterPro" id="IPR035015">
    <property type="entry name" value="NAD-bd_H4MPT_DH"/>
</dbReference>
<dbReference type="GO" id="GO:0016491">
    <property type="term" value="F:oxidoreductase activity"/>
    <property type="evidence" value="ECO:0007669"/>
    <property type="project" value="UniProtKB-KW"/>
</dbReference>
<dbReference type="Pfam" id="PF09176">
    <property type="entry name" value="Mpt_N"/>
    <property type="match status" value="1"/>
</dbReference>